<proteinExistence type="predicted"/>
<dbReference type="Gramene" id="evm.model.05.1642">
    <property type="protein sequence ID" value="cds.evm.model.05.1642"/>
    <property type="gene ID" value="evm.TU.05.1642"/>
</dbReference>
<evidence type="ECO:0000313" key="2">
    <source>
        <dbReference type="Proteomes" id="UP000596661"/>
    </source>
</evidence>
<evidence type="ECO:0000313" key="1">
    <source>
        <dbReference type="EnsemblPlants" id="cds.evm.model.05.1642"/>
    </source>
</evidence>
<accession>A0A803PM50</accession>
<organism evidence="1 2">
    <name type="scientific">Cannabis sativa</name>
    <name type="common">Hemp</name>
    <name type="synonym">Marijuana</name>
    <dbReference type="NCBI Taxonomy" id="3483"/>
    <lineage>
        <taxon>Eukaryota</taxon>
        <taxon>Viridiplantae</taxon>
        <taxon>Streptophyta</taxon>
        <taxon>Embryophyta</taxon>
        <taxon>Tracheophyta</taxon>
        <taxon>Spermatophyta</taxon>
        <taxon>Magnoliopsida</taxon>
        <taxon>eudicotyledons</taxon>
        <taxon>Gunneridae</taxon>
        <taxon>Pentapetalae</taxon>
        <taxon>rosids</taxon>
        <taxon>fabids</taxon>
        <taxon>Rosales</taxon>
        <taxon>Cannabaceae</taxon>
        <taxon>Cannabis</taxon>
    </lineage>
</organism>
<dbReference type="Proteomes" id="UP000596661">
    <property type="component" value="Chromosome 5"/>
</dbReference>
<reference evidence="1" key="1">
    <citation type="submission" date="2018-11" db="EMBL/GenBank/DDBJ databases">
        <authorList>
            <person name="Grassa J C."/>
        </authorList>
    </citation>
    <scope>NUCLEOTIDE SEQUENCE [LARGE SCALE GENOMIC DNA]</scope>
</reference>
<keyword evidence="2" id="KW-1185">Reference proteome</keyword>
<dbReference type="EnsemblPlants" id="evm.model.05.1642">
    <property type="protein sequence ID" value="cds.evm.model.05.1642"/>
    <property type="gene ID" value="evm.TU.05.1642"/>
</dbReference>
<name>A0A803PM50_CANSA</name>
<reference evidence="1" key="2">
    <citation type="submission" date="2021-03" db="UniProtKB">
        <authorList>
            <consortium name="EnsemblPlants"/>
        </authorList>
    </citation>
    <scope>IDENTIFICATION</scope>
</reference>
<dbReference type="EMBL" id="UZAU01000542">
    <property type="status" value="NOT_ANNOTATED_CDS"/>
    <property type="molecule type" value="Genomic_DNA"/>
</dbReference>
<sequence>MGGLGVVGGKTSDYQLTLAVKSGKFSATRFYNQQLTENRVDFAGWVWDRLVIPKHRCPVCELKEESHDHVLFDRLFAKHVINHIWSWLGQVTWPTSISDLCDRISQDV</sequence>
<protein>
    <submittedName>
        <fullName evidence="1">Uncharacterized protein</fullName>
    </submittedName>
</protein>
<dbReference type="AlphaFoldDB" id="A0A803PM50"/>